<reference evidence="2" key="1">
    <citation type="submission" date="2019-02" db="EMBL/GenBank/DDBJ databases">
        <title>Draft genome sequence of Sphaerospermopsis reniformis NIES-1949.</title>
        <authorList>
            <person name="Yamaguchi H."/>
            <person name="Suzuki S."/>
            <person name="Kawachi M."/>
        </authorList>
    </citation>
    <scope>NUCLEOTIDE SEQUENCE [LARGE SCALE GENOMIC DNA]</scope>
    <source>
        <strain evidence="2">NIES-1949</strain>
    </source>
</reference>
<name>A0A479ZYI7_9CYAN</name>
<dbReference type="AlphaFoldDB" id="A0A479ZYI7"/>
<sequence length="29" mass="3660">MFNSWMLSFFRVAYFAKIWNFKLICVSYF</sequence>
<gene>
    <name evidence="1" type="ORF">SR1949_26880</name>
</gene>
<evidence type="ECO:0000313" key="2">
    <source>
        <dbReference type="Proteomes" id="UP000300142"/>
    </source>
</evidence>
<organism evidence="1 2">
    <name type="scientific">Sphaerospermopsis reniformis</name>
    <dbReference type="NCBI Taxonomy" id="531300"/>
    <lineage>
        <taxon>Bacteria</taxon>
        <taxon>Bacillati</taxon>
        <taxon>Cyanobacteriota</taxon>
        <taxon>Cyanophyceae</taxon>
        <taxon>Nostocales</taxon>
        <taxon>Aphanizomenonaceae</taxon>
        <taxon>Sphaerospermopsis</taxon>
    </lineage>
</organism>
<dbReference type="EMBL" id="BJCE01000085">
    <property type="protein sequence ID" value="GCL37577.1"/>
    <property type="molecule type" value="Genomic_DNA"/>
</dbReference>
<dbReference type="Proteomes" id="UP000300142">
    <property type="component" value="Unassembled WGS sequence"/>
</dbReference>
<accession>A0A479ZYI7</accession>
<comment type="caution">
    <text evidence="1">The sequence shown here is derived from an EMBL/GenBank/DDBJ whole genome shotgun (WGS) entry which is preliminary data.</text>
</comment>
<evidence type="ECO:0000313" key="1">
    <source>
        <dbReference type="EMBL" id="GCL37577.1"/>
    </source>
</evidence>
<keyword evidence="2" id="KW-1185">Reference proteome</keyword>
<proteinExistence type="predicted"/>
<protein>
    <submittedName>
        <fullName evidence="1">Uncharacterized protein</fullName>
    </submittedName>
</protein>